<dbReference type="Pfam" id="PF23559">
    <property type="entry name" value="WHD_DRP"/>
    <property type="match status" value="1"/>
</dbReference>
<dbReference type="InterPro" id="IPR042197">
    <property type="entry name" value="Apaf_helical"/>
</dbReference>
<evidence type="ECO:0000256" key="6">
    <source>
        <dbReference type="SAM" id="Coils"/>
    </source>
</evidence>
<dbReference type="InterPro" id="IPR027417">
    <property type="entry name" value="P-loop_NTPase"/>
</dbReference>
<name>A0AAV5MTP9_9ROSI</name>
<keyword evidence="5" id="KW-0067">ATP-binding</keyword>
<accession>A0AAV5MTP9</accession>
<keyword evidence="10" id="KW-1185">Reference proteome</keyword>
<keyword evidence="2" id="KW-0677">Repeat</keyword>
<evidence type="ECO:0000256" key="5">
    <source>
        <dbReference type="ARBA" id="ARBA00022840"/>
    </source>
</evidence>
<feature type="domain" description="Disease resistance protein winged helix" evidence="8">
    <location>
        <begin position="240"/>
        <end position="309"/>
    </location>
</feature>
<feature type="domain" description="NB-ARC" evidence="7">
    <location>
        <begin position="3"/>
        <end position="153"/>
    </location>
</feature>
<protein>
    <recommendedName>
        <fullName evidence="11">NB-ARC domain-containing protein</fullName>
    </recommendedName>
</protein>
<keyword evidence="4" id="KW-0611">Plant defense</keyword>
<keyword evidence="6" id="KW-0175">Coiled coil</keyword>
<dbReference type="PANTHER" id="PTHR33463">
    <property type="entry name" value="NB-ARC DOMAIN-CONTAINING PROTEIN-RELATED"/>
    <property type="match status" value="1"/>
</dbReference>
<gene>
    <name evidence="9" type="ORF">SLEP1_g58947</name>
</gene>
<dbReference type="Gene3D" id="1.10.10.10">
    <property type="entry name" value="Winged helix-like DNA-binding domain superfamily/Winged helix DNA-binding domain"/>
    <property type="match status" value="1"/>
</dbReference>
<organism evidence="9 10">
    <name type="scientific">Rubroshorea leprosula</name>
    <dbReference type="NCBI Taxonomy" id="152421"/>
    <lineage>
        <taxon>Eukaryota</taxon>
        <taxon>Viridiplantae</taxon>
        <taxon>Streptophyta</taxon>
        <taxon>Embryophyta</taxon>
        <taxon>Tracheophyta</taxon>
        <taxon>Spermatophyta</taxon>
        <taxon>Magnoliopsida</taxon>
        <taxon>eudicotyledons</taxon>
        <taxon>Gunneridae</taxon>
        <taxon>Pentapetalae</taxon>
        <taxon>rosids</taxon>
        <taxon>malvids</taxon>
        <taxon>Malvales</taxon>
        <taxon>Dipterocarpaceae</taxon>
        <taxon>Rubroshorea</taxon>
    </lineage>
</organism>
<proteinExistence type="predicted"/>
<dbReference type="FunFam" id="1.10.10.10:FF:000322">
    <property type="entry name" value="Probable disease resistance protein At1g63360"/>
    <property type="match status" value="1"/>
</dbReference>
<keyword evidence="1" id="KW-0433">Leucine-rich repeat</keyword>
<reference evidence="9 10" key="1">
    <citation type="journal article" date="2021" name="Commun. Biol.">
        <title>The genome of Shorea leprosula (Dipterocarpaceae) highlights the ecological relevance of drought in aseasonal tropical rainforests.</title>
        <authorList>
            <person name="Ng K.K.S."/>
            <person name="Kobayashi M.J."/>
            <person name="Fawcett J.A."/>
            <person name="Hatakeyama M."/>
            <person name="Paape T."/>
            <person name="Ng C.H."/>
            <person name="Ang C.C."/>
            <person name="Tnah L.H."/>
            <person name="Lee C.T."/>
            <person name="Nishiyama T."/>
            <person name="Sese J."/>
            <person name="O'Brien M.J."/>
            <person name="Copetti D."/>
            <person name="Mohd Noor M.I."/>
            <person name="Ong R.C."/>
            <person name="Putra M."/>
            <person name="Sireger I.Z."/>
            <person name="Indrioko S."/>
            <person name="Kosugi Y."/>
            <person name="Izuno A."/>
            <person name="Isagi Y."/>
            <person name="Lee S.L."/>
            <person name="Shimizu K.K."/>
        </authorList>
    </citation>
    <scope>NUCLEOTIDE SEQUENCE [LARGE SCALE GENOMIC DNA]</scope>
    <source>
        <strain evidence="9">214</strain>
    </source>
</reference>
<evidence type="ECO:0000259" key="7">
    <source>
        <dbReference type="Pfam" id="PF00931"/>
    </source>
</evidence>
<dbReference type="PANTHER" id="PTHR33463:SF187">
    <property type="entry name" value="AND NB-ARC DOMAIN DISEASE RESISTANCE PROTEIN, PUTATIVE-RELATED"/>
    <property type="match status" value="1"/>
</dbReference>
<dbReference type="Gene3D" id="1.10.8.430">
    <property type="entry name" value="Helical domain of apoptotic protease-activating factors"/>
    <property type="match status" value="1"/>
</dbReference>
<dbReference type="InterPro" id="IPR002182">
    <property type="entry name" value="NB-ARC"/>
</dbReference>
<evidence type="ECO:0000313" key="9">
    <source>
        <dbReference type="EMBL" id="GKV52359.1"/>
    </source>
</evidence>
<dbReference type="Pfam" id="PF00931">
    <property type="entry name" value="NB-ARC"/>
    <property type="match status" value="1"/>
</dbReference>
<dbReference type="InterPro" id="IPR036388">
    <property type="entry name" value="WH-like_DNA-bd_sf"/>
</dbReference>
<evidence type="ECO:0000256" key="1">
    <source>
        <dbReference type="ARBA" id="ARBA00022614"/>
    </source>
</evidence>
<dbReference type="GO" id="GO:0043531">
    <property type="term" value="F:ADP binding"/>
    <property type="evidence" value="ECO:0007669"/>
    <property type="project" value="InterPro"/>
</dbReference>
<keyword evidence="3" id="KW-0547">Nucleotide-binding</keyword>
<evidence type="ECO:0000313" key="10">
    <source>
        <dbReference type="Proteomes" id="UP001054252"/>
    </source>
</evidence>
<comment type="caution">
    <text evidence="9">The sequence shown here is derived from an EMBL/GenBank/DDBJ whole genome shotgun (WGS) entry which is preliminary data.</text>
</comment>
<dbReference type="InterPro" id="IPR050905">
    <property type="entry name" value="Plant_NBS-LRR"/>
</dbReference>
<evidence type="ECO:0008006" key="11">
    <source>
        <dbReference type="Google" id="ProtNLM"/>
    </source>
</evidence>
<evidence type="ECO:0000256" key="4">
    <source>
        <dbReference type="ARBA" id="ARBA00022821"/>
    </source>
</evidence>
<dbReference type="EMBL" id="BPVZ01000681">
    <property type="protein sequence ID" value="GKV52359.1"/>
    <property type="molecule type" value="Genomic_DNA"/>
</dbReference>
<dbReference type="Proteomes" id="UP001054252">
    <property type="component" value="Unassembled WGS sequence"/>
</dbReference>
<feature type="non-terminal residue" evidence="9">
    <location>
        <position position="350"/>
    </location>
</feature>
<evidence type="ECO:0000259" key="8">
    <source>
        <dbReference type="Pfam" id="PF23559"/>
    </source>
</evidence>
<sequence length="350" mass="39476">MGNKVGMIGVCGIGGVGKTTIMKHVNNDLQTESRFQKVIWVTVSYPLNVLELQKKIAHAMGRTLPEDEEMVRAAALMKMMGRVRFVLILDDVWENFSLTDVGIPKPTLQNGCKVVVTSRSVAVCNFWGCEIVKVQPLSPGESLNLFLNRVGHDVLQVAGLEEILKLIVKECAGLPLAIVVVAGCMRGEKDIIEWRNALNELRQNVKSVKVEEDMIFRRLKFSYDRLRSLQIQKCFLYCSLFQEDYEFYRKELIDGWIDEGLIDGSGRKEVYDRGHGFLNMLEKNCLLEKTVNSSSEEVFKMHDVVRDMAIKCIGLGCGYMVKAGMKLTEVPNDSEWVGDLKKVSLMANDI</sequence>
<evidence type="ECO:0000256" key="2">
    <source>
        <dbReference type="ARBA" id="ARBA00022737"/>
    </source>
</evidence>
<dbReference type="GO" id="GO:0005524">
    <property type="term" value="F:ATP binding"/>
    <property type="evidence" value="ECO:0007669"/>
    <property type="project" value="UniProtKB-KW"/>
</dbReference>
<dbReference type="FunFam" id="3.40.50.300:FF:001091">
    <property type="entry name" value="Probable disease resistance protein At1g61300"/>
    <property type="match status" value="1"/>
</dbReference>
<dbReference type="GO" id="GO:0006952">
    <property type="term" value="P:defense response"/>
    <property type="evidence" value="ECO:0007669"/>
    <property type="project" value="UniProtKB-KW"/>
</dbReference>
<evidence type="ECO:0000256" key="3">
    <source>
        <dbReference type="ARBA" id="ARBA00022741"/>
    </source>
</evidence>
<dbReference type="PRINTS" id="PR00364">
    <property type="entry name" value="DISEASERSIST"/>
</dbReference>
<dbReference type="SUPFAM" id="SSF52540">
    <property type="entry name" value="P-loop containing nucleoside triphosphate hydrolases"/>
    <property type="match status" value="1"/>
</dbReference>
<dbReference type="Gene3D" id="3.40.50.300">
    <property type="entry name" value="P-loop containing nucleotide triphosphate hydrolases"/>
    <property type="match status" value="1"/>
</dbReference>
<feature type="coiled-coil region" evidence="6">
    <location>
        <begin position="184"/>
        <end position="211"/>
    </location>
</feature>
<dbReference type="AlphaFoldDB" id="A0AAV5MTP9"/>
<dbReference type="InterPro" id="IPR058922">
    <property type="entry name" value="WHD_DRP"/>
</dbReference>